<reference evidence="1" key="2">
    <citation type="submission" date="2020-09" db="EMBL/GenBank/DDBJ databases">
        <authorList>
            <person name="Sun Q."/>
            <person name="Zhou Y."/>
        </authorList>
    </citation>
    <scope>NUCLEOTIDE SEQUENCE</scope>
    <source>
        <strain evidence="1">CGMCC 4.7312</strain>
    </source>
</reference>
<keyword evidence="2" id="KW-1185">Reference proteome</keyword>
<dbReference type="AlphaFoldDB" id="A0A917UAN1"/>
<evidence type="ECO:0000313" key="2">
    <source>
        <dbReference type="Proteomes" id="UP000608890"/>
    </source>
</evidence>
<name>A0A917UAN1_9ACTN</name>
<organism evidence="1 2">
    <name type="scientific">Micromonospora sonchi</name>
    <dbReference type="NCBI Taxonomy" id="1763543"/>
    <lineage>
        <taxon>Bacteria</taxon>
        <taxon>Bacillati</taxon>
        <taxon>Actinomycetota</taxon>
        <taxon>Actinomycetes</taxon>
        <taxon>Micromonosporales</taxon>
        <taxon>Micromonosporaceae</taxon>
        <taxon>Micromonospora</taxon>
    </lineage>
</organism>
<dbReference type="EMBL" id="BMNB01000051">
    <property type="protein sequence ID" value="GGM66538.1"/>
    <property type="molecule type" value="Genomic_DNA"/>
</dbReference>
<gene>
    <name evidence="1" type="ORF">GCM10011608_59770</name>
</gene>
<proteinExistence type="predicted"/>
<dbReference type="Proteomes" id="UP000608890">
    <property type="component" value="Unassembled WGS sequence"/>
</dbReference>
<sequence>MLGRRRRRSWIRVGATGAAEVVGGATALPQRCRKATQSSLARMTRSPRSHFLLAVALTAMLGACSTPGPQPQHQESSAPTSLAIDPSVDYRDPSAVCAAFAAAVHRLDTTVDRDPADAYQRATAYLDATSAAALASSGPMRRTPLWQEWTSHRAYIKVRVGPYAGDALPSDTADQRQAAALVAVRPVGRDGWRGPIERHTVTCVLRPAMGGWRISEYEVG</sequence>
<comment type="caution">
    <text evidence="1">The sequence shown here is derived from an EMBL/GenBank/DDBJ whole genome shotgun (WGS) entry which is preliminary data.</text>
</comment>
<reference evidence="1" key="1">
    <citation type="journal article" date="2014" name="Int. J. Syst. Evol. Microbiol.">
        <title>Complete genome sequence of Corynebacterium casei LMG S-19264T (=DSM 44701T), isolated from a smear-ripened cheese.</title>
        <authorList>
            <consortium name="US DOE Joint Genome Institute (JGI-PGF)"/>
            <person name="Walter F."/>
            <person name="Albersmeier A."/>
            <person name="Kalinowski J."/>
            <person name="Ruckert C."/>
        </authorList>
    </citation>
    <scope>NUCLEOTIDE SEQUENCE</scope>
    <source>
        <strain evidence="1">CGMCC 4.7312</strain>
    </source>
</reference>
<accession>A0A917UAN1</accession>
<protein>
    <submittedName>
        <fullName evidence="1">Uncharacterized protein</fullName>
    </submittedName>
</protein>
<evidence type="ECO:0000313" key="1">
    <source>
        <dbReference type="EMBL" id="GGM66538.1"/>
    </source>
</evidence>